<organism evidence="2 3">
    <name type="scientific">Amniculicola lignicola CBS 123094</name>
    <dbReference type="NCBI Taxonomy" id="1392246"/>
    <lineage>
        <taxon>Eukaryota</taxon>
        <taxon>Fungi</taxon>
        <taxon>Dikarya</taxon>
        <taxon>Ascomycota</taxon>
        <taxon>Pezizomycotina</taxon>
        <taxon>Dothideomycetes</taxon>
        <taxon>Pleosporomycetidae</taxon>
        <taxon>Pleosporales</taxon>
        <taxon>Amniculicolaceae</taxon>
        <taxon>Amniculicola</taxon>
    </lineage>
</organism>
<keyword evidence="1" id="KW-0812">Transmembrane</keyword>
<keyword evidence="3" id="KW-1185">Reference proteome</keyword>
<evidence type="ECO:0000313" key="3">
    <source>
        <dbReference type="Proteomes" id="UP000799779"/>
    </source>
</evidence>
<dbReference type="EMBL" id="ML977578">
    <property type="protein sequence ID" value="KAF2002308.1"/>
    <property type="molecule type" value="Genomic_DNA"/>
</dbReference>
<reference evidence="2" key="1">
    <citation type="journal article" date="2020" name="Stud. Mycol.">
        <title>101 Dothideomycetes genomes: a test case for predicting lifestyles and emergence of pathogens.</title>
        <authorList>
            <person name="Haridas S."/>
            <person name="Albert R."/>
            <person name="Binder M."/>
            <person name="Bloem J."/>
            <person name="Labutti K."/>
            <person name="Salamov A."/>
            <person name="Andreopoulos B."/>
            <person name="Baker S."/>
            <person name="Barry K."/>
            <person name="Bills G."/>
            <person name="Bluhm B."/>
            <person name="Cannon C."/>
            <person name="Castanera R."/>
            <person name="Culley D."/>
            <person name="Daum C."/>
            <person name="Ezra D."/>
            <person name="Gonzalez J."/>
            <person name="Henrissat B."/>
            <person name="Kuo A."/>
            <person name="Liang C."/>
            <person name="Lipzen A."/>
            <person name="Lutzoni F."/>
            <person name="Magnuson J."/>
            <person name="Mondo S."/>
            <person name="Nolan M."/>
            <person name="Ohm R."/>
            <person name="Pangilinan J."/>
            <person name="Park H.-J."/>
            <person name="Ramirez L."/>
            <person name="Alfaro M."/>
            <person name="Sun H."/>
            <person name="Tritt A."/>
            <person name="Yoshinaga Y."/>
            <person name="Zwiers L.-H."/>
            <person name="Turgeon B."/>
            <person name="Goodwin S."/>
            <person name="Spatafora J."/>
            <person name="Crous P."/>
            <person name="Grigoriev I."/>
        </authorList>
    </citation>
    <scope>NUCLEOTIDE SEQUENCE</scope>
    <source>
        <strain evidence="2">CBS 123094</strain>
    </source>
</reference>
<protein>
    <submittedName>
        <fullName evidence="2">Uncharacterized protein</fullName>
    </submittedName>
</protein>
<gene>
    <name evidence="2" type="ORF">P154DRAFT_145374</name>
</gene>
<dbReference type="Proteomes" id="UP000799779">
    <property type="component" value="Unassembled WGS sequence"/>
</dbReference>
<evidence type="ECO:0000313" key="2">
    <source>
        <dbReference type="EMBL" id="KAF2002308.1"/>
    </source>
</evidence>
<accession>A0A6A5WMS0</accession>
<keyword evidence="1" id="KW-1133">Transmembrane helix</keyword>
<sequence>MMVIGLDGMEKVSWFVMVMVLVFPWAWGYGMGWDWRSHTISRHESCYRTLSLSIFFLFFRYSRYPISRTRRPFLPFKLYIYRRQGRAVYLSVASGEKTVSMVKYAHEYLHSELYGVILHSHMHWACIRIRMPICIDTISSGSYMHDPDHEHSSCLLHTVPYRTPASPLLQIRKPNSCNASVRMLSHRCYRCGHRRCYSFRTCVVRKWGVRWRKK</sequence>
<proteinExistence type="predicted"/>
<feature type="transmembrane region" description="Helical" evidence="1">
    <location>
        <begin position="12"/>
        <end position="33"/>
    </location>
</feature>
<name>A0A6A5WMS0_9PLEO</name>
<dbReference type="AlphaFoldDB" id="A0A6A5WMS0"/>
<feature type="transmembrane region" description="Helical" evidence="1">
    <location>
        <begin position="45"/>
        <end position="62"/>
    </location>
</feature>
<keyword evidence="1" id="KW-0472">Membrane</keyword>
<evidence type="ECO:0000256" key="1">
    <source>
        <dbReference type="SAM" id="Phobius"/>
    </source>
</evidence>